<name>A0A162VBS5_PHYB8</name>
<dbReference type="InParanoid" id="A0A162VBS5"/>
<keyword evidence="2" id="KW-1185">Reference proteome</keyword>
<evidence type="ECO:0000313" key="2">
    <source>
        <dbReference type="Proteomes" id="UP000077315"/>
    </source>
</evidence>
<dbReference type="AlphaFoldDB" id="A0A162VBS5"/>
<reference evidence="2" key="1">
    <citation type="submission" date="2015-06" db="EMBL/GenBank/DDBJ databases">
        <title>Expansion of signal transduction pathways in fungi by whole-genome duplication.</title>
        <authorList>
            <consortium name="DOE Joint Genome Institute"/>
            <person name="Corrochano L.M."/>
            <person name="Kuo A."/>
            <person name="Marcet-Houben M."/>
            <person name="Polaino S."/>
            <person name="Salamov A."/>
            <person name="Villalobos J.M."/>
            <person name="Alvarez M.I."/>
            <person name="Avalos J."/>
            <person name="Benito E.P."/>
            <person name="Benoit I."/>
            <person name="Burger G."/>
            <person name="Camino L.P."/>
            <person name="Canovas D."/>
            <person name="Cerda-Olmedo E."/>
            <person name="Cheng J.-F."/>
            <person name="Dominguez A."/>
            <person name="Elias M."/>
            <person name="Eslava A.P."/>
            <person name="Glaser F."/>
            <person name="Grimwood J."/>
            <person name="Gutierrez G."/>
            <person name="Heitman J."/>
            <person name="Henrissat B."/>
            <person name="Iturriaga E.A."/>
            <person name="Lang B.F."/>
            <person name="Lavin J.L."/>
            <person name="Lee S."/>
            <person name="Li W."/>
            <person name="Lindquist E."/>
            <person name="Lopez-Garcia S."/>
            <person name="Luque E.M."/>
            <person name="Marcos A.T."/>
            <person name="Martin J."/>
            <person name="McCluskey K."/>
            <person name="Medina H.R."/>
            <person name="Miralles-Duran A."/>
            <person name="Miyazaki A."/>
            <person name="Munoz-Torres E."/>
            <person name="Oguiza J.A."/>
            <person name="Ohm R."/>
            <person name="Olmedo M."/>
            <person name="Orejas M."/>
            <person name="Ortiz-Castellanos L."/>
            <person name="Pisabarro A.G."/>
            <person name="Rodriguez-Romero J."/>
            <person name="Ruiz-Herrera J."/>
            <person name="Ruiz-Vazquez R."/>
            <person name="Sanz C."/>
            <person name="Schackwitz W."/>
            <person name="Schmutz J."/>
            <person name="Shahriari M."/>
            <person name="Shelest E."/>
            <person name="Silva-Franco F."/>
            <person name="Soanes D."/>
            <person name="Syed K."/>
            <person name="Tagua V.G."/>
            <person name="Talbot N.J."/>
            <person name="Thon M."/>
            <person name="De vries R.P."/>
            <person name="Wiebenga A."/>
            <person name="Yadav J.S."/>
            <person name="Braun E.L."/>
            <person name="Baker S."/>
            <person name="Garre V."/>
            <person name="Horwitz B."/>
            <person name="Torres-Martinez S."/>
            <person name="Idnurm A."/>
            <person name="Herrera-Estrella A."/>
            <person name="Gabaldon T."/>
            <person name="Grigoriev I.V."/>
        </authorList>
    </citation>
    <scope>NUCLEOTIDE SEQUENCE [LARGE SCALE GENOMIC DNA]</scope>
    <source>
        <strain evidence="2">NRRL 1555(-)</strain>
    </source>
</reference>
<dbReference type="RefSeq" id="XP_018299583.1">
    <property type="nucleotide sequence ID" value="XM_018442856.1"/>
</dbReference>
<proteinExistence type="predicted"/>
<organism evidence="1 2">
    <name type="scientific">Phycomyces blakesleeanus (strain ATCC 8743b / DSM 1359 / FGSC 10004 / NBRC 33097 / NRRL 1555)</name>
    <dbReference type="NCBI Taxonomy" id="763407"/>
    <lineage>
        <taxon>Eukaryota</taxon>
        <taxon>Fungi</taxon>
        <taxon>Fungi incertae sedis</taxon>
        <taxon>Mucoromycota</taxon>
        <taxon>Mucoromycotina</taxon>
        <taxon>Mucoromycetes</taxon>
        <taxon>Mucorales</taxon>
        <taxon>Phycomycetaceae</taxon>
        <taxon>Phycomyces</taxon>
    </lineage>
</organism>
<dbReference type="Proteomes" id="UP000077315">
    <property type="component" value="Unassembled WGS sequence"/>
</dbReference>
<evidence type="ECO:0000313" key="1">
    <source>
        <dbReference type="EMBL" id="OAD81543.1"/>
    </source>
</evidence>
<dbReference type="GeneID" id="29003762"/>
<dbReference type="EMBL" id="KV440971">
    <property type="protein sequence ID" value="OAD81543.1"/>
    <property type="molecule type" value="Genomic_DNA"/>
</dbReference>
<gene>
    <name evidence="1" type="ORF">PHYBLDRAFT_73429</name>
</gene>
<dbReference type="VEuPathDB" id="FungiDB:PHYBLDRAFT_73429"/>
<protein>
    <submittedName>
        <fullName evidence="1">Uncharacterized protein</fullName>
    </submittedName>
</protein>
<accession>A0A162VBS5</accession>
<sequence length="135" mass="15193">MVIIHSTHLGHRRDSGICTVDYTTCGSFGFSSQNGLPLGFLLQDFIAIIIDELFAIYCIQLFGTALVNSKGVFQYPNKLHDCSLYHIPARIDLGWAANNWRINAAFLKYQEILTQDVAEKVASDYILQSSNEYRA</sequence>